<dbReference type="InterPro" id="IPR011010">
    <property type="entry name" value="DNA_brk_join_enz"/>
</dbReference>
<dbReference type="Gene3D" id="1.10.443.10">
    <property type="entry name" value="Intergrase catalytic core"/>
    <property type="match status" value="1"/>
</dbReference>
<dbReference type="GO" id="GO:0003677">
    <property type="term" value="F:DNA binding"/>
    <property type="evidence" value="ECO:0007669"/>
    <property type="project" value="UniProtKB-UniRule"/>
</dbReference>
<feature type="domain" description="Core-binding (CB)" evidence="8">
    <location>
        <begin position="112"/>
        <end position="202"/>
    </location>
</feature>
<dbReference type="GO" id="GO:0006310">
    <property type="term" value="P:DNA recombination"/>
    <property type="evidence" value="ECO:0007669"/>
    <property type="project" value="UniProtKB-KW"/>
</dbReference>
<dbReference type="InterPro" id="IPR002104">
    <property type="entry name" value="Integrase_catalytic"/>
</dbReference>
<dbReference type="RefSeq" id="WP_160627385.1">
    <property type="nucleotide sequence ID" value="NZ_CP047593.1"/>
</dbReference>
<protein>
    <submittedName>
        <fullName evidence="9">Tyrosine-type recombinase/integrase</fullName>
    </submittedName>
</protein>
<dbReference type="PANTHER" id="PTHR30349:SF41">
    <property type="entry name" value="INTEGRASE_RECOMBINASE PROTEIN MJ0367-RELATED"/>
    <property type="match status" value="1"/>
</dbReference>
<comment type="similarity">
    <text evidence="1">Belongs to the 'phage' integrase family.</text>
</comment>
<sequence>MATEAKKAEKKTRAARGTGRLYKRTKDGKEYPPTKKNPGVFWIQYTLNGKRIRRCLTGKDGKPITKLEEAEAERKRLTAPLRAGKQVEQLQALTAALTQAEGQQEQAAENAAPVLPIVKAWDAYLQSPDRPDSGTDTLIDYQGYWNAFARWLKENREDAQALRDISPEIAHDYAKSLSGNKTSPNTYNKHITFLKLLFRVLEKPACLAENPFAPIRRKKLKTNVRRELTIAELKEILSRATGDLQTLLYLGTFTGLRLGDCCTLKWGEIDLDRGLIRRVPNKIAHNENVKPVLIGIPAALYAKLSEAPQSRRKGYVLPRIAELYTSRGATGRPDKQPQLSREIQAHLTACNIQTLKEGTGKEAYKTALKKWETNGKKGTKPSRKRAVVEVGFHSLRHSYVTLHAEAGTPQAMIQANVGHANPAMTAHYTHVGEEAARRAAGALTLNALSAIPERTPLPPWAVEVAKKLNSKNWKQVRTALLNNSAH</sequence>
<accession>A0A6P1M2E3</accession>
<evidence type="ECO:0000256" key="6">
    <source>
        <dbReference type="SAM" id="MobiDB-lite"/>
    </source>
</evidence>
<evidence type="ECO:0000256" key="2">
    <source>
        <dbReference type="ARBA" id="ARBA00022908"/>
    </source>
</evidence>
<evidence type="ECO:0000259" key="7">
    <source>
        <dbReference type="PROSITE" id="PS51898"/>
    </source>
</evidence>
<evidence type="ECO:0000256" key="1">
    <source>
        <dbReference type="ARBA" id="ARBA00008857"/>
    </source>
</evidence>
<evidence type="ECO:0000256" key="5">
    <source>
        <dbReference type="PROSITE-ProRule" id="PRU01248"/>
    </source>
</evidence>
<evidence type="ECO:0000313" key="10">
    <source>
        <dbReference type="Proteomes" id="UP000464954"/>
    </source>
</evidence>
<dbReference type="Pfam" id="PF00589">
    <property type="entry name" value="Phage_integrase"/>
    <property type="match status" value="1"/>
</dbReference>
<gene>
    <name evidence="9" type="ORF">GT409_04620</name>
</gene>
<feature type="domain" description="Tyr recombinase" evidence="7">
    <location>
        <begin position="223"/>
        <end position="441"/>
    </location>
</feature>
<dbReference type="CDD" id="cd00397">
    <property type="entry name" value="DNA_BRE_C"/>
    <property type="match status" value="1"/>
</dbReference>
<evidence type="ECO:0000256" key="4">
    <source>
        <dbReference type="ARBA" id="ARBA00023172"/>
    </source>
</evidence>
<name>A0A6P1M2E3_9BACT</name>
<evidence type="ECO:0000313" key="9">
    <source>
        <dbReference type="EMBL" id="QHI68760.1"/>
    </source>
</evidence>
<dbReference type="PROSITE" id="PS51898">
    <property type="entry name" value="TYR_RECOMBINASE"/>
    <property type="match status" value="1"/>
</dbReference>
<dbReference type="InterPro" id="IPR010998">
    <property type="entry name" value="Integrase_recombinase_N"/>
</dbReference>
<evidence type="ECO:0000259" key="8">
    <source>
        <dbReference type="PROSITE" id="PS51900"/>
    </source>
</evidence>
<dbReference type="KEGG" id="taer:GT409_04620"/>
<dbReference type="EMBL" id="CP047593">
    <property type="protein sequence ID" value="QHI68760.1"/>
    <property type="molecule type" value="Genomic_DNA"/>
</dbReference>
<dbReference type="SUPFAM" id="SSF56349">
    <property type="entry name" value="DNA breaking-rejoining enzymes"/>
    <property type="match status" value="1"/>
</dbReference>
<keyword evidence="10" id="KW-1185">Reference proteome</keyword>
<feature type="region of interest" description="Disordered" evidence="6">
    <location>
        <begin position="1"/>
        <end position="35"/>
    </location>
</feature>
<dbReference type="InterPro" id="IPR050090">
    <property type="entry name" value="Tyrosine_recombinase_XerCD"/>
</dbReference>
<organism evidence="9 10">
    <name type="scientific">Tichowtungia aerotolerans</name>
    <dbReference type="NCBI Taxonomy" id="2697043"/>
    <lineage>
        <taxon>Bacteria</taxon>
        <taxon>Pseudomonadati</taxon>
        <taxon>Kiritimatiellota</taxon>
        <taxon>Tichowtungiia</taxon>
        <taxon>Tichowtungiales</taxon>
        <taxon>Tichowtungiaceae</taxon>
        <taxon>Tichowtungia</taxon>
    </lineage>
</organism>
<keyword evidence="4" id="KW-0233">DNA recombination</keyword>
<keyword evidence="3 5" id="KW-0238">DNA-binding</keyword>
<dbReference type="PANTHER" id="PTHR30349">
    <property type="entry name" value="PHAGE INTEGRASE-RELATED"/>
    <property type="match status" value="1"/>
</dbReference>
<dbReference type="InterPro" id="IPR044068">
    <property type="entry name" value="CB"/>
</dbReference>
<proteinExistence type="inferred from homology"/>
<feature type="compositionally biased region" description="Basic and acidic residues" evidence="6">
    <location>
        <begin position="24"/>
        <end position="33"/>
    </location>
</feature>
<keyword evidence="2" id="KW-0229">DNA integration</keyword>
<dbReference type="Proteomes" id="UP000464954">
    <property type="component" value="Chromosome"/>
</dbReference>
<reference evidence="9 10" key="1">
    <citation type="submission" date="2020-01" db="EMBL/GenBank/DDBJ databases">
        <title>Ponticoccus aerotolerans gen. nov., sp. nov., an anaerobic bacterium and proposal of Ponticoccusceae fam. nov., Ponticoccusles ord. nov. and Ponticoccuse classis nov. in the phylum Kiritimatiellaeota.</title>
        <authorList>
            <person name="Zhou L.Y."/>
            <person name="Du Z.J."/>
        </authorList>
    </citation>
    <scope>NUCLEOTIDE SEQUENCE [LARGE SCALE GENOMIC DNA]</scope>
    <source>
        <strain evidence="9 10">S-5007</strain>
    </source>
</reference>
<dbReference type="InterPro" id="IPR013762">
    <property type="entry name" value="Integrase-like_cat_sf"/>
</dbReference>
<dbReference type="Gene3D" id="1.10.150.130">
    <property type="match status" value="1"/>
</dbReference>
<dbReference type="AlphaFoldDB" id="A0A6P1M2E3"/>
<evidence type="ECO:0000256" key="3">
    <source>
        <dbReference type="ARBA" id="ARBA00023125"/>
    </source>
</evidence>
<dbReference type="GO" id="GO:0015074">
    <property type="term" value="P:DNA integration"/>
    <property type="evidence" value="ECO:0007669"/>
    <property type="project" value="UniProtKB-KW"/>
</dbReference>
<dbReference type="PROSITE" id="PS51900">
    <property type="entry name" value="CB"/>
    <property type="match status" value="1"/>
</dbReference>